<feature type="compositionally biased region" description="Acidic residues" evidence="1">
    <location>
        <begin position="169"/>
        <end position="200"/>
    </location>
</feature>
<gene>
    <name evidence="2" type="ORF">GSLYS_00006905001</name>
</gene>
<evidence type="ECO:0000313" key="2">
    <source>
        <dbReference type="EMBL" id="CAL1532887.1"/>
    </source>
</evidence>
<accession>A0AAV2HHR4</accession>
<dbReference type="Proteomes" id="UP001497497">
    <property type="component" value="Unassembled WGS sequence"/>
</dbReference>
<proteinExistence type="predicted"/>
<comment type="caution">
    <text evidence="2">The sequence shown here is derived from an EMBL/GenBank/DDBJ whole genome shotgun (WGS) entry which is preliminary data.</text>
</comment>
<dbReference type="AlphaFoldDB" id="A0AAV2HHR4"/>
<name>A0AAV2HHR4_LYMST</name>
<protein>
    <submittedName>
        <fullName evidence="2">Uncharacterized protein</fullName>
    </submittedName>
</protein>
<keyword evidence="3" id="KW-1185">Reference proteome</keyword>
<evidence type="ECO:0000256" key="1">
    <source>
        <dbReference type="SAM" id="MobiDB-lite"/>
    </source>
</evidence>
<organism evidence="2 3">
    <name type="scientific">Lymnaea stagnalis</name>
    <name type="common">Great pond snail</name>
    <name type="synonym">Helix stagnalis</name>
    <dbReference type="NCBI Taxonomy" id="6523"/>
    <lineage>
        <taxon>Eukaryota</taxon>
        <taxon>Metazoa</taxon>
        <taxon>Spiralia</taxon>
        <taxon>Lophotrochozoa</taxon>
        <taxon>Mollusca</taxon>
        <taxon>Gastropoda</taxon>
        <taxon>Heterobranchia</taxon>
        <taxon>Euthyneura</taxon>
        <taxon>Panpulmonata</taxon>
        <taxon>Hygrophila</taxon>
        <taxon>Lymnaeoidea</taxon>
        <taxon>Lymnaeidae</taxon>
        <taxon>Lymnaea</taxon>
    </lineage>
</organism>
<evidence type="ECO:0000313" key="3">
    <source>
        <dbReference type="Proteomes" id="UP001497497"/>
    </source>
</evidence>
<reference evidence="2 3" key="1">
    <citation type="submission" date="2024-04" db="EMBL/GenBank/DDBJ databases">
        <authorList>
            <consortium name="Genoscope - CEA"/>
            <person name="William W."/>
        </authorList>
    </citation>
    <scope>NUCLEOTIDE SEQUENCE [LARGE SCALE GENOMIC DNA]</scope>
</reference>
<feature type="non-terminal residue" evidence="2">
    <location>
        <position position="1"/>
    </location>
</feature>
<feature type="compositionally biased region" description="Polar residues" evidence="1">
    <location>
        <begin position="27"/>
        <end position="43"/>
    </location>
</feature>
<feature type="region of interest" description="Disordered" evidence="1">
    <location>
        <begin position="156"/>
        <end position="208"/>
    </location>
</feature>
<dbReference type="EMBL" id="CAXITT010000127">
    <property type="protein sequence ID" value="CAL1532887.1"/>
    <property type="molecule type" value="Genomic_DNA"/>
</dbReference>
<feature type="region of interest" description="Disordered" evidence="1">
    <location>
        <begin position="27"/>
        <end position="106"/>
    </location>
</feature>
<sequence length="208" mass="22400">DKLSRSNSTSGPDTGLYWISDLKLNSTKEVGSEQGQEGSTTKNDGAVAVESSTNEAAGEATKKHKHPETLVKGQKAQSKLRSRKNDSLRSTVSLGNRGCQEGTGAPVPVNFLKSSQSTEVLTNEYSDYNEIFHKSTENQLTEIEIEKLKARGFSDVGNAAPAGETVPQEPEDEFDDVASESDGQNEDSFDWGSEFSDEEVGTGMLMGV</sequence>